<sequence length="1274" mass="142545">MMDPPVPIAEDHCRILILVRPLGHRSATHFNHLMERLSRVEAIQVSENPKRIILAKFISQVNPDMRSFGEFQAHRRIFGVVGVAHAVSPQRHKMSVTSLDDSLISQTVPLPLDHRATMELVQQQYEMLKADYSETSVDSRIATFGFKGADECFSERELLAFPTLEDSSDGLEVGIREFVRQIYFVLESRRLDLAFEKMDSPTCPLLPEEEKYRAGVENRHSKAYKRKCIGRLRKQVADYTLLTGLPTLALDSYQSAIDYLKQGSDLLWLAAALEGWACAAIAIKYNETAERLKKNASMQRVSTLTPSQMRAFQEKANQHSLGRTSIGHQRYHSDAAAVDERAIATAAAAAAQLMEQDAQLSKQNHLKKPWHTLTLDRSPSNRSTIDHSEILEKFRSALENYERFSFAAFIEYECMMKAASVFRHQKMLIETEAFIRDHIGKYLDDSFTLFDHLTKANICMNCATVYKEIGFFRKNAFYARLAVLFRLHMTENDCRTESDYRQVYPILYRTLVGYGIRPQSRELASSNLATAGPVAVQVKALHEVFMSAMRARYFDAAIRHLCYILEVYFDELEPTAAMRMFEELERLVGSRPTMHVASQPIAMDQCGIILPPLQMTRFPMMKDFKVIPLAADLAPTVVKKDDKSNDIFIYSPFQNRNNDVEPVWVAGCPCEIAVTVKNPFPFEFSVKNLALIGDGCAFEAVPVKLNLASAIDNPDSSTIRLLGMPREPGKLRITGYSCEVVGVKNVCRLKNESGQKPFEVDVLPALPELQLETSLPRAPVTEDEADPAAETTVFSGQRFLHSVTIVNKSATIGIESVKLEVKQPKVFGGPSLIQLVFDDEDSLSVSSEPREYCVSLAPKERKYVKFRIFGIDPSATADDEQAAGSTIGASTVRHSDLMADKEVNNRGSILADVDSFGTPPVGQSHHDLIPYTGRLLTAEFIFTYTADVEGPEGEKYERTSRLPLAVTIMPAVTVSNWHVLPGDGPATRYVVVDVTNSTDFDAELTYSQNRMIGVQSREVCRVPLLCPCCTEVRASAFQDAAKRASHMMQMQEMEKLRRTLEHHVAKHLDIRWSVPQMKMEGTVPVGSMLASVSLLKQLVIPTMSVGSSLSPVFLLTKASLDTTVNGVPYTSEDDLQIRIAEPIMIGITLLSSMRGERPFSGMLSLNCYQDLQNGLPTVDRNDHMVICGSTRIPFTIETRPKTSPNKTAGGDEVVLRKLTRTMTSYRADFTVMFRHEGTYKVKPVVLLPNSSSPAFTDEEFFVSPVSFNVVTKVN</sequence>
<dbReference type="PANTHER" id="PTHR21512">
    <property type="entry name" value="TRAFFICKING PROTEIN PARTICLE COMPLEX SUBUNIT 9"/>
    <property type="match status" value="1"/>
</dbReference>
<evidence type="ECO:0000313" key="8">
    <source>
        <dbReference type="WBParaSite" id="L893_g3614.t1"/>
    </source>
</evidence>
<evidence type="ECO:0000256" key="2">
    <source>
        <dbReference type="ARBA" id="ARBA00008459"/>
    </source>
</evidence>
<dbReference type="InterPro" id="IPR058564">
    <property type="entry name" value="TPR_TRAPPC9_Trs120"/>
</dbReference>
<name>A0A1I8AA06_9BILA</name>
<proteinExistence type="inferred from homology"/>
<feature type="domain" description="Trs120/TRAPPC9 TPR region" evidence="5">
    <location>
        <begin position="437"/>
        <end position="590"/>
    </location>
</feature>
<dbReference type="Pfam" id="PF08626">
    <property type="entry name" value="TRAPPC9-Trs120"/>
    <property type="match status" value="1"/>
</dbReference>
<dbReference type="InterPro" id="IPR058565">
    <property type="entry name" value="Ig_TRAPPC9_Trs120_1st"/>
</dbReference>
<evidence type="ECO:0000256" key="3">
    <source>
        <dbReference type="ARBA" id="ARBA00023034"/>
    </source>
</evidence>
<evidence type="ECO:0000259" key="6">
    <source>
        <dbReference type="Pfam" id="PF26254"/>
    </source>
</evidence>
<comment type="similarity">
    <text evidence="2">Belongs to the NIBP family.</text>
</comment>
<feature type="domain" description="Trs120/TRAPPC9 first Ig-like" evidence="6">
    <location>
        <begin position="632"/>
        <end position="742"/>
    </location>
</feature>
<accession>A0A1I8AA06</accession>
<evidence type="ECO:0000259" key="5">
    <source>
        <dbReference type="Pfam" id="PF26251"/>
    </source>
</evidence>
<dbReference type="Proteomes" id="UP000095287">
    <property type="component" value="Unplaced"/>
</dbReference>
<keyword evidence="7" id="KW-1185">Reference proteome</keyword>
<organism evidence="7 8">
    <name type="scientific">Steinernema glaseri</name>
    <dbReference type="NCBI Taxonomy" id="37863"/>
    <lineage>
        <taxon>Eukaryota</taxon>
        <taxon>Metazoa</taxon>
        <taxon>Ecdysozoa</taxon>
        <taxon>Nematoda</taxon>
        <taxon>Chromadorea</taxon>
        <taxon>Rhabditida</taxon>
        <taxon>Tylenchina</taxon>
        <taxon>Panagrolaimomorpha</taxon>
        <taxon>Strongyloidoidea</taxon>
        <taxon>Steinernematidae</taxon>
        <taxon>Steinernema</taxon>
    </lineage>
</organism>
<evidence type="ECO:0000259" key="4">
    <source>
        <dbReference type="Pfam" id="PF08626"/>
    </source>
</evidence>
<dbReference type="Pfam" id="PF26251">
    <property type="entry name" value="TPR_TRAPPC9-Trs120"/>
    <property type="match status" value="1"/>
</dbReference>
<feature type="domain" description="Trs120/TRAPPC9 N-terminal" evidence="4">
    <location>
        <begin position="219"/>
        <end position="287"/>
    </location>
</feature>
<dbReference type="AlphaFoldDB" id="A0A1I8AA06"/>
<evidence type="ECO:0000313" key="7">
    <source>
        <dbReference type="Proteomes" id="UP000095287"/>
    </source>
</evidence>
<dbReference type="PANTHER" id="PTHR21512:SF5">
    <property type="entry name" value="TRAFFICKING PROTEIN PARTICLE COMPLEX SUBUNIT 9"/>
    <property type="match status" value="1"/>
</dbReference>
<dbReference type="InterPro" id="IPR058563">
    <property type="entry name" value="Trs120_TRAPPC9_N"/>
</dbReference>
<dbReference type="InterPro" id="IPR013935">
    <property type="entry name" value="Trs120_TRAPPC9"/>
</dbReference>
<dbReference type="Pfam" id="PF26254">
    <property type="entry name" value="Ig_TRAPPC9-Trs120_1st"/>
    <property type="match status" value="1"/>
</dbReference>
<evidence type="ECO:0000256" key="1">
    <source>
        <dbReference type="ARBA" id="ARBA00004555"/>
    </source>
</evidence>
<dbReference type="WBParaSite" id="L893_g3614.t1">
    <property type="protein sequence ID" value="L893_g3614.t1"/>
    <property type="gene ID" value="L893_g3614"/>
</dbReference>
<reference evidence="8" key="1">
    <citation type="submission" date="2016-11" db="UniProtKB">
        <authorList>
            <consortium name="WormBaseParasite"/>
        </authorList>
    </citation>
    <scope>IDENTIFICATION</scope>
</reference>
<keyword evidence="3" id="KW-0333">Golgi apparatus</keyword>
<comment type="subcellular location">
    <subcellularLocation>
        <location evidence="1">Golgi apparatus</location>
    </subcellularLocation>
</comment>
<protein>
    <submittedName>
        <fullName evidence="8">Trafficking protein particle complex subunit 9</fullName>
    </submittedName>
</protein>
<dbReference type="GO" id="GO:0005802">
    <property type="term" value="C:trans-Golgi network"/>
    <property type="evidence" value="ECO:0007669"/>
    <property type="project" value="TreeGrafter"/>
</dbReference>